<keyword evidence="3 7" id="KW-0489">Methyltransferase</keyword>
<evidence type="ECO:0000313" key="7">
    <source>
        <dbReference type="EMBL" id="MDJ1171471.1"/>
    </source>
</evidence>
<dbReference type="InterPro" id="IPR012327">
    <property type="entry name" value="MeTrfase_D12"/>
</dbReference>
<dbReference type="PRINTS" id="PR00505">
    <property type="entry name" value="D12N6MTFRASE"/>
</dbReference>
<comment type="catalytic activity">
    <reaction evidence="6">
        <text>a 2'-deoxyadenosine in DNA + S-adenosyl-L-methionine = an N(6)-methyl-2'-deoxyadenosine in DNA + S-adenosyl-L-homocysteine + H(+)</text>
        <dbReference type="Rhea" id="RHEA:15197"/>
        <dbReference type="Rhea" id="RHEA-COMP:12418"/>
        <dbReference type="Rhea" id="RHEA-COMP:12419"/>
        <dbReference type="ChEBI" id="CHEBI:15378"/>
        <dbReference type="ChEBI" id="CHEBI:57856"/>
        <dbReference type="ChEBI" id="CHEBI:59789"/>
        <dbReference type="ChEBI" id="CHEBI:90615"/>
        <dbReference type="ChEBI" id="CHEBI:90616"/>
        <dbReference type="EC" id="2.1.1.72"/>
    </reaction>
</comment>
<keyword evidence="8" id="KW-1185">Reference proteome</keyword>
<dbReference type="SUPFAM" id="SSF53335">
    <property type="entry name" value="S-adenosyl-L-methionine-dependent methyltransferases"/>
    <property type="match status" value="1"/>
</dbReference>
<comment type="caution">
    <text evidence="7">The sequence shown here is derived from an EMBL/GenBank/DDBJ whole genome shotgun (WGS) entry which is preliminary data.</text>
</comment>
<name>A0ABT7AYU1_9CYAN</name>
<sequence>MVQLKRKAKQLSNSPFRYPGGKFYARKLILPCIPQHDKYCEPFVGGGSIFFAKSKSVINILNDKDPDLINTYIQIRDNVESLIKLLEGIPASKELHTYYKLNYVPSNNLEKAMRWFYLNRTSYSGIMKHANCYWGYGDKYSMRPENWPKHLRTTSEKLQSVELTSLDFEEIISSLDDDFFLFIDPPYFGADQDKFYSCSFQLEDHYRLQSILQKNAYRFKFLITYDNVPEVREMYGWCTSIQDNEWNYTINRTDDQKNNKKLSDGYKSNRYKGKEVFITNYDISKFSGIQQSIFYNQLSLF</sequence>
<comment type="similarity">
    <text evidence="1">Belongs to the N(4)/N(6)-methyltransferase family.</text>
</comment>
<dbReference type="PIRSF" id="PIRSF000398">
    <property type="entry name" value="M_m6A_EcoRV"/>
    <property type="match status" value="1"/>
</dbReference>
<dbReference type="Pfam" id="PF02086">
    <property type="entry name" value="MethyltransfD12"/>
    <property type="match status" value="1"/>
</dbReference>
<evidence type="ECO:0000256" key="1">
    <source>
        <dbReference type="ARBA" id="ARBA00006594"/>
    </source>
</evidence>
<evidence type="ECO:0000313" key="8">
    <source>
        <dbReference type="Proteomes" id="UP001235303"/>
    </source>
</evidence>
<evidence type="ECO:0000256" key="5">
    <source>
        <dbReference type="ARBA" id="ARBA00022691"/>
    </source>
</evidence>
<organism evidence="7 8">
    <name type="scientific">Roseofilum acuticapitatum BLCC-M154</name>
    <dbReference type="NCBI Taxonomy" id="3022444"/>
    <lineage>
        <taxon>Bacteria</taxon>
        <taxon>Bacillati</taxon>
        <taxon>Cyanobacteriota</taxon>
        <taxon>Cyanophyceae</taxon>
        <taxon>Desertifilales</taxon>
        <taxon>Desertifilaceae</taxon>
        <taxon>Roseofilum</taxon>
        <taxon>Roseofilum acuticapitatum</taxon>
    </lineage>
</organism>
<dbReference type="InterPro" id="IPR012263">
    <property type="entry name" value="M_m6A_EcoRV"/>
</dbReference>
<dbReference type="InterPro" id="IPR023095">
    <property type="entry name" value="Ade_MeTrfase_dom_2"/>
</dbReference>
<dbReference type="Gene3D" id="1.10.1020.10">
    <property type="entry name" value="Adenine-specific Methyltransferase, Domain 2"/>
    <property type="match status" value="1"/>
</dbReference>
<keyword evidence="5" id="KW-0949">S-adenosyl-L-methionine</keyword>
<dbReference type="GO" id="GO:0009007">
    <property type="term" value="F:site-specific DNA-methyltransferase (adenine-specific) activity"/>
    <property type="evidence" value="ECO:0007669"/>
    <property type="project" value="UniProtKB-EC"/>
</dbReference>
<evidence type="ECO:0000256" key="3">
    <source>
        <dbReference type="ARBA" id="ARBA00022603"/>
    </source>
</evidence>
<accession>A0ABT7AYU1</accession>
<dbReference type="Gene3D" id="3.40.50.150">
    <property type="entry name" value="Vaccinia Virus protein VP39"/>
    <property type="match status" value="1"/>
</dbReference>
<dbReference type="GO" id="GO:0032259">
    <property type="term" value="P:methylation"/>
    <property type="evidence" value="ECO:0007669"/>
    <property type="project" value="UniProtKB-KW"/>
</dbReference>
<reference evidence="7 8" key="1">
    <citation type="submission" date="2023-01" db="EMBL/GenBank/DDBJ databases">
        <title>Novel diversity within Roseofilum (Cyanobacteria; Desertifilaceae) from marine benthic mats with descriptions of four novel species.</title>
        <authorList>
            <person name="Wang Y."/>
            <person name="Berthold D.E."/>
            <person name="Hu J."/>
            <person name="Lefler F.W."/>
            <person name="Laughinghouse H.D. IV."/>
        </authorList>
    </citation>
    <scope>NUCLEOTIDE SEQUENCE [LARGE SCALE GENOMIC DNA]</scope>
    <source>
        <strain evidence="7 8">BLCC-M154</strain>
    </source>
</reference>
<gene>
    <name evidence="7" type="ORF">PMG71_18730</name>
</gene>
<dbReference type="Proteomes" id="UP001235303">
    <property type="component" value="Unassembled WGS sequence"/>
</dbReference>
<dbReference type="RefSeq" id="WP_283755224.1">
    <property type="nucleotide sequence ID" value="NZ_JAQOSP010000116.1"/>
</dbReference>
<evidence type="ECO:0000256" key="4">
    <source>
        <dbReference type="ARBA" id="ARBA00022679"/>
    </source>
</evidence>
<dbReference type="InterPro" id="IPR029063">
    <property type="entry name" value="SAM-dependent_MTases_sf"/>
</dbReference>
<dbReference type="NCBIfam" id="TIGR00571">
    <property type="entry name" value="dam"/>
    <property type="match status" value="1"/>
</dbReference>
<proteinExistence type="inferred from homology"/>
<evidence type="ECO:0000256" key="2">
    <source>
        <dbReference type="ARBA" id="ARBA00011900"/>
    </source>
</evidence>
<dbReference type="PANTHER" id="PTHR30481">
    <property type="entry name" value="DNA ADENINE METHYLASE"/>
    <property type="match status" value="1"/>
</dbReference>
<dbReference type="EMBL" id="JAQOSP010000116">
    <property type="protein sequence ID" value="MDJ1171471.1"/>
    <property type="molecule type" value="Genomic_DNA"/>
</dbReference>
<evidence type="ECO:0000256" key="6">
    <source>
        <dbReference type="ARBA" id="ARBA00047942"/>
    </source>
</evidence>
<dbReference type="EC" id="2.1.1.72" evidence="2"/>
<protein>
    <recommendedName>
        <fullName evidence="2">site-specific DNA-methyltransferase (adenine-specific)</fullName>
        <ecNumber evidence="2">2.1.1.72</ecNumber>
    </recommendedName>
</protein>
<keyword evidence="4 7" id="KW-0808">Transferase</keyword>